<dbReference type="OrthoDB" id="2269034at2759"/>
<comment type="caution">
    <text evidence="2">The sequence shown here is derived from an EMBL/GenBank/DDBJ whole genome shotgun (WGS) entry which is preliminary data.</text>
</comment>
<proteinExistence type="predicted"/>
<dbReference type="EMBL" id="JAACJO010000011">
    <property type="protein sequence ID" value="KAF5352816.1"/>
    <property type="molecule type" value="Genomic_DNA"/>
</dbReference>
<accession>A0A8H5D4Z8</accession>
<name>A0A8H5D4Z8_9AGAR</name>
<evidence type="ECO:0000313" key="2">
    <source>
        <dbReference type="EMBL" id="KAF5352816.1"/>
    </source>
</evidence>
<sequence length="514" mass="58496">MSNSCCPHCHQRISPQNPLSSHPSDLQDEIEQVRSEIEGLNSLLDVLTQKRVVLLQRLNYLQSTVSVLPPETLALIFKSACTANTYNSRHSVGITSITPLPRAFDWEEDEKAGSVKPYHCTQLILSAVSSRWREVTHSTPQLWATLELDGSKERTVKQQFTILRHFLHYSRQLPFSLSVRFARQSFLLDETMGLIYKNKNRIQSLRLVQAPESWMQHVPLLPYIAEFHAKYCLWAELQVPGKCSHLTVDEHYGDVRLMTYHTLTVLRLRRVSVDVALNLLRQCPNLIEYRNREPEVYLHDEIELPTEPFSLAQLETFEWHAYATTNVIFDEAMCAFAHLPVLRELVWGEMAGGDYSYALPLFERLPSSLSSLTLVGCSVENSIATLDFVPDGLSIDCITLSRCKDALSVISRLKERPNSSTWRLPKLNSIFIHSTPSVVALDSALADLLEGRSSKGALGTFRIEISSDSRDQVHNHSVFRTPETRQRFREVVAGGIELEIVENGEIADWLWLDE</sequence>
<keyword evidence="3" id="KW-1185">Reference proteome</keyword>
<protein>
    <recommendedName>
        <fullName evidence="4">F-box domain-containing protein</fullName>
    </recommendedName>
</protein>
<organism evidence="2 3">
    <name type="scientific">Leucocoprinus leucothites</name>
    <dbReference type="NCBI Taxonomy" id="201217"/>
    <lineage>
        <taxon>Eukaryota</taxon>
        <taxon>Fungi</taxon>
        <taxon>Dikarya</taxon>
        <taxon>Basidiomycota</taxon>
        <taxon>Agaricomycotina</taxon>
        <taxon>Agaricomycetes</taxon>
        <taxon>Agaricomycetidae</taxon>
        <taxon>Agaricales</taxon>
        <taxon>Agaricineae</taxon>
        <taxon>Agaricaceae</taxon>
        <taxon>Leucocoprinus</taxon>
    </lineage>
</organism>
<evidence type="ECO:0000256" key="1">
    <source>
        <dbReference type="SAM" id="MobiDB-lite"/>
    </source>
</evidence>
<reference evidence="2 3" key="1">
    <citation type="journal article" date="2020" name="ISME J.">
        <title>Uncovering the hidden diversity of litter-decomposition mechanisms in mushroom-forming fungi.</title>
        <authorList>
            <person name="Floudas D."/>
            <person name="Bentzer J."/>
            <person name="Ahren D."/>
            <person name="Johansson T."/>
            <person name="Persson P."/>
            <person name="Tunlid A."/>
        </authorList>
    </citation>
    <scope>NUCLEOTIDE SEQUENCE [LARGE SCALE GENOMIC DNA]</scope>
    <source>
        <strain evidence="2 3">CBS 146.42</strain>
    </source>
</reference>
<evidence type="ECO:0008006" key="4">
    <source>
        <dbReference type="Google" id="ProtNLM"/>
    </source>
</evidence>
<feature type="region of interest" description="Disordered" evidence="1">
    <location>
        <begin position="1"/>
        <end position="26"/>
    </location>
</feature>
<feature type="compositionally biased region" description="Polar residues" evidence="1">
    <location>
        <begin position="13"/>
        <end position="24"/>
    </location>
</feature>
<dbReference type="Proteomes" id="UP000559027">
    <property type="component" value="Unassembled WGS sequence"/>
</dbReference>
<gene>
    <name evidence="2" type="ORF">D9756_006141</name>
</gene>
<evidence type="ECO:0000313" key="3">
    <source>
        <dbReference type="Proteomes" id="UP000559027"/>
    </source>
</evidence>
<dbReference type="AlphaFoldDB" id="A0A8H5D4Z8"/>